<evidence type="ECO:0000256" key="2">
    <source>
        <dbReference type="SAM" id="Coils"/>
    </source>
</evidence>
<dbReference type="PANTHER" id="PTHR43228:SF1">
    <property type="entry name" value="TWO-COMPONENT RESPONSE REGULATOR ARR22"/>
    <property type="match status" value="1"/>
</dbReference>
<evidence type="ECO:0000259" key="3">
    <source>
        <dbReference type="PROSITE" id="PS50110"/>
    </source>
</evidence>
<dbReference type="GO" id="GO:0000160">
    <property type="term" value="P:phosphorelay signal transduction system"/>
    <property type="evidence" value="ECO:0007669"/>
    <property type="project" value="InterPro"/>
</dbReference>
<dbReference type="InterPro" id="IPR001789">
    <property type="entry name" value="Sig_transdc_resp-reg_receiver"/>
</dbReference>
<reference evidence="4" key="1">
    <citation type="journal article" date="2011" name="Environ. Microbiol.">
        <title>Genomic insights into the metabolic potential of the polycyclic aromatic hydrocarbon degrading sulfate-reducing Deltaproteobacterium N47.</title>
        <authorList>
            <person name="Bergmann F."/>
            <person name="Selesi D."/>
            <person name="Weinmaier T."/>
            <person name="Tischler P."/>
            <person name="Rattei T."/>
            <person name="Meckenstock R.U."/>
        </authorList>
    </citation>
    <scope>NUCLEOTIDE SEQUENCE</scope>
</reference>
<dbReference type="SMART" id="SM00448">
    <property type="entry name" value="REC"/>
    <property type="match status" value="1"/>
</dbReference>
<evidence type="ECO:0000313" key="4">
    <source>
        <dbReference type="EMBL" id="CBX29829.1"/>
    </source>
</evidence>
<dbReference type="PANTHER" id="PTHR43228">
    <property type="entry name" value="TWO-COMPONENT RESPONSE REGULATOR"/>
    <property type="match status" value="1"/>
</dbReference>
<organism evidence="4">
    <name type="scientific">uncultured Desulfobacterium sp</name>
    <dbReference type="NCBI Taxonomy" id="201089"/>
    <lineage>
        <taxon>Bacteria</taxon>
        <taxon>Pseudomonadati</taxon>
        <taxon>Thermodesulfobacteriota</taxon>
        <taxon>Desulfobacteria</taxon>
        <taxon>Desulfobacterales</taxon>
        <taxon>Desulfobacteriaceae</taxon>
        <taxon>Desulfobacterium</taxon>
        <taxon>environmental samples</taxon>
    </lineage>
</organism>
<dbReference type="SUPFAM" id="SSF52172">
    <property type="entry name" value="CheY-like"/>
    <property type="match status" value="1"/>
</dbReference>
<accession>E1YGY5</accession>
<proteinExistence type="predicted"/>
<dbReference type="EMBL" id="FR695873">
    <property type="protein sequence ID" value="CBX29829.1"/>
    <property type="molecule type" value="Genomic_DNA"/>
</dbReference>
<feature type="modified residue" description="4-aspartylphosphate" evidence="1">
    <location>
        <position position="35"/>
    </location>
</feature>
<dbReference type="InterPro" id="IPR052048">
    <property type="entry name" value="ST_Response_Regulator"/>
</dbReference>
<dbReference type="Gene3D" id="3.40.50.2300">
    <property type="match status" value="1"/>
</dbReference>
<keyword evidence="1" id="KW-0597">Phosphoprotein</keyword>
<dbReference type="InterPro" id="IPR011006">
    <property type="entry name" value="CheY-like_superfamily"/>
</dbReference>
<dbReference type="PROSITE" id="PS50110">
    <property type="entry name" value="RESPONSE_REGULATORY"/>
    <property type="match status" value="1"/>
</dbReference>
<protein>
    <recommendedName>
        <fullName evidence="3">Response regulatory domain-containing protein</fullName>
    </recommendedName>
</protein>
<keyword evidence="2" id="KW-0175">Coiled coil</keyword>
<sequence>MALMDEQERSVSVCYDGAEAISMIKNESFDLIITDLIMPNIGGLDVLKHAKKKDPDTLVIIVTGYASLETAIAAVREGAYDYIMKPCKMGEIKIVINRASDKIKLNRENKELTRKLKEVYQELMLLNNRKHKSEKIKSLNFFSSGMAGLHHLYNDSMPDNYIDKLQALSSLMEKGLLTESEFKTFKNHYLNLLSSEK</sequence>
<name>E1YGY5_9BACT</name>
<feature type="coiled-coil region" evidence="2">
    <location>
        <begin position="102"/>
        <end position="129"/>
    </location>
</feature>
<dbReference type="Pfam" id="PF00072">
    <property type="entry name" value="Response_reg"/>
    <property type="match status" value="1"/>
</dbReference>
<dbReference type="AlphaFoldDB" id="E1YGY5"/>
<gene>
    <name evidence="4" type="ORF">N47_F15240</name>
</gene>
<feature type="domain" description="Response regulatory" evidence="3">
    <location>
        <begin position="1"/>
        <end position="100"/>
    </location>
</feature>
<evidence type="ECO:0000256" key="1">
    <source>
        <dbReference type="PROSITE-ProRule" id="PRU00169"/>
    </source>
</evidence>